<gene>
    <name evidence="2" type="ORF">RDB_LOCUS51233</name>
</gene>
<dbReference type="Proteomes" id="UP000663831">
    <property type="component" value="Unassembled WGS sequence"/>
</dbReference>
<evidence type="ECO:0000313" key="3">
    <source>
        <dbReference type="Proteomes" id="UP000663831"/>
    </source>
</evidence>
<name>A0A8H3ANL7_9AGAM</name>
<reference evidence="2" key="1">
    <citation type="submission" date="2021-01" db="EMBL/GenBank/DDBJ databases">
        <authorList>
            <person name="Kaushik A."/>
        </authorList>
    </citation>
    <scope>NUCLEOTIDE SEQUENCE</scope>
    <source>
        <strain evidence="2">AG3-1AP</strain>
    </source>
</reference>
<evidence type="ECO:0000313" key="2">
    <source>
        <dbReference type="EMBL" id="CAE6438621.1"/>
    </source>
</evidence>
<accession>A0A8H3ANL7</accession>
<comment type="caution">
    <text evidence="2">The sequence shown here is derived from an EMBL/GenBank/DDBJ whole genome shotgun (WGS) entry which is preliminary data.</text>
</comment>
<feature type="region of interest" description="Disordered" evidence="1">
    <location>
        <begin position="108"/>
        <end position="133"/>
    </location>
</feature>
<feature type="compositionally biased region" description="Acidic residues" evidence="1">
    <location>
        <begin position="119"/>
        <end position="133"/>
    </location>
</feature>
<dbReference type="AlphaFoldDB" id="A0A8H3ANL7"/>
<organism evidence="2 3">
    <name type="scientific">Rhizoctonia solani</name>
    <dbReference type="NCBI Taxonomy" id="456999"/>
    <lineage>
        <taxon>Eukaryota</taxon>
        <taxon>Fungi</taxon>
        <taxon>Dikarya</taxon>
        <taxon>Basidiomycota</taxon>
        <taxon>Agaricomycotina</taxon>
        <taxon>Agaricomycetes</taxon>
        <taxon>Cantharellales</taxon>
        <taxon>Ceratobasidiaceae</taxon>
        <taxon>Rhizoctonia</taxon>
    </lineage>
</organism>
<sequence>MRRQSCDQAFPYTTFCVDSLGRTDPGDLYHIGLGWIHTFAQINNELFNRIAFEQADWVGWFDWFETGAKPTSVDAKLAAEIVPATESALMITTEILLALALTEEIRPNRPMDASKGGPAEEDTAGLIDEELEQ</sequence>
<protein>
    <submittedName>
        <fullName evidence="2">Uncharacterized protein</fullName>
    </submittedName>
</protein>
<dbReference type="EMBL" id="CAJMWV010001486">
    <property type="protein sequence ID" value="CAE6438621.1"/>
    <property type="molecule type" value="Genomic_DNA"/>
</dbReference>
<evidence type="ECO:0000256" key="1">
    <source>
        <dbReference type="SAM" id="MobiDB-lite"/>
    </source>
</evidence>
<proteinExistence type="predicted"/>